<dbReference type="EMBL" id="JAGQLN010000006">
    <property type="protein sequence ID" value="MCA9376681.1"/>
    <property type="molecule type" value="Genomic_DNA"/>
</dbReference>
<keyword evidence="3 7" id="KW-0694">RNA-binding</keyword>
<dbReference type="AlphaFoldDB" id="A0A955KY09"/>
<keyword evidence="4 7" id="KW-0689">Ribosomal protein</keyword>
<reference evidence="8" key="1">
    <citation type="submission" date="2020-04" db="EMBL/GenBank/DDBJ databases">
        <authorList>
            <person name="Zhang T."/>
        </authorList>
    </citation>
    <scope>NUCLEOTIDE SEQUENCE</scope>
    <source>
        <strain evidence="8">HKST-UBA17</strain>
    </source>
</reference>
<accession>A0A955KY09</accession>
<evidence type="ECO:0000313" key="8">
    <source>
        <dbReference type="EMBL" id="MCA9376681.1"/>
    </source>
</evidence>
<evidence type="ECO:0000256" key="3">
    <source>
        <dbReference type="ARBA" id="ARBA00022884"/>
    </source>
</evidence>
<evidence type="ECO:0000256" key="5">
    <source>
        <dbReference type="ARBA" id="ARBA00023274"/>
    </source>
</evidence>
<dbReference type="GO" id="GO:0003735">
    <property type="term" value="F:structural constituent of ribosome"/>
    <property type="evidence" value="ECO:0007669"/>
    <property type="project" value="InterPro"/>
</dbReference>
<dbReference type="GO" id="GO:0008097">
    <property type="term" value="F:5S rRNA binding"/>
    <property type="evidence" value="ECO:0007669"/>
    <property type="project" value="TreeGrafter"/>
</dbReference>
<dbReference type="Proteomes" id="UP000741282">
    <property type="component" value="Unassembled WGS sequence"/>
</dbReference>
<sequence length="109" mass="12511">MAHKKEVRRIRRKKYIRKKLSGTSERPRIFVYKSNKYLLVGVADDVTGKVLMSKRTSKDLKRAKEIGIEIGKELKKKKVTTAVFDRSGYVYHGRVQAVADGVRESGIQM</sequence>
<reference evidence="8" key="2">
    <citation type="journal article" date="2021" name="Microbiome">
        <title>Successional dynamics and alternative stable states in a saline activated sludge microbial community over 9 years.</title>
        <authorList>
            <person name="Wang Y."/>
            <person name="Ye J."/>
            <person name="Ju F."/>
            <person name="Liu L."/>
            <person name="Boyd J.A."/>
            <person name="Deng Y."/>
            <person name="Parks D.H."/>
            <person name="Jiang X."/>
            <person name="Yin X."/>
            <person name="Woodcroft B.J."/>
            <person name="Tyson G.W."/>
            <person name="Hugenholtz P."/>
            <person name="Polz M.F."/>
            <person name="Zhang T."/>
        </authorList>
    </citation>
    <scope>NUCLEOTIDE SEQUENCE</scope>
    <source>
        <strain evidence="8">HKST-UBA17</strain>
    </source>
</reference>
<proteinExistence type="inferred from homology"/>
<dbReference type="GO" id="GO:0022625">
    <property type="term" value="C:cytosolic large ribosomal subunit"/>
    <property type="evidence" value="ECO:0007669"/>
    <property type="project" value="TreeGrafter"/>
</dbReference>
<dbReference type="Pfam" id="PF00861">
    <property type="entry name" value="Ribosomal_L18p"/>
    <property type="match status" value="1"/>
</dbReference>
<evidence type="ECO:0000256" key="1">
    <source>
        <dbReference type="ARBA" id="ARBA00007116"/>
    </source>
</evidence>
<dbReference type="GO" id="GO:0006412">
    <property type="term" value="P:translation"/>
    <property type="evidence" value="ECO:0007669"/>
    <property type="project" value="UniProtKB-UniRule"/>
</dbReference>
<gene>
    <name evidence="7" type="primary">rplR</name>
    <name evidence="8" type="ORF">KC685_02045</name>
</gene>
<evidence type="ECO:0000256" key="4">
    <source>
        <dbReference type="ARBA" id="ARBA00022980"/>
    </source>
</evidence>
<keyword evidence="5 7" id="KW-0687">Ribonucleoprotein</keyword>
<dbReference type="NCBIfam" id="TIGR00060">
    <property type="entry name" value="L18_bact"/>
    <property type="match status" value="1"/>
</dbReference>
<name>A0A955KY09_9BACT</name>
<keyword evidence="2 7" id="KW-0699">rRNA-binding</keyword>
<dbReference type="InterPro" id="IPR057268">
    <property type="entry name" value="Ribosomal_L18"/>
</dbReference>
<organism evidence="8 9">
    <name type="scientific">Candidatus Dojkabacteria bacterium</name>
    <dbReference type="NCBI Taxonomy" id="2099670"/>
    <lineage>
        <taxon>Bacteria</taxon>
        <taxon>Candidatus Dojkabacteria</taxon>
    </lineage>
</organism>
<dbReference type="CDD" id="cd00432">
    <property type="entry name" value="Ribosomal_L18_L5e"/>
    <property type="match status" value="1"/>
</dbReference>
<dbReference type="Gene3D" id="3.30.420.100">
    <property type="match status" value="1"/>
</dbReference>
<comment type="similarity">
    <text evidence="1 7">Belongs to the universal ribosomal protein uL18 family.</text>
</comment>
<dbReference type="PANTHER" id="PTHR12899:SF3">
    <property type="entry name" value="LARGE RIBOSOMAL SUBUNIT PROTEIN UL18M"/>
    <property type="match status" value="1"/>
</dbReference>
<evidence type="ECO:0000256" key="7">
    <source>
        <dbReference type="HAMAP-Rule" id="MF_01337"/>
    </source>
</evidence>
<comment type="function">
    <text evidence="7">This is one of the proteins that bind and probably mediate the attachment of the 5S RNA into the large ribosomal subunit, where it forms part of the central protuberance.</text>
</comment>
<dbReference type="PANTHER" id="PTHR12899">
    <property type="entry name" value="39S RIBOSOMAL PROTEIN L18, MITOCHONDRIAL"/>
    <property type="match status" value="1"/>
</dbReference>
<evidence type="ECO:0000313" key="9">
    <source>
        <dbReference type="Proteomes" id="UP000741282"/>
    </source>
</evidence>
<evidence type="ECO:0000256" key="6">
    <source>
        <dbReference type="ARBA" id="ARBA00035197"/>
    </source>
</evidence>
<comment type="subunit">
    <text evidence="7">Part of the 50S ribosomal subunit; part of the 5S rRNA/L5/L18/L25 subcomplex. Contacts the 5S and 23S rRNAs.</text>
</comment>
<dbReference type="InterPro" id="IPR005484">
    <property type="entry name" value="Ribosomal_uL18_bac/plant/anim"/>
</dbReference>
<protein>
    <recommendedName>
        <fullName evidence="6 7">Large ribosomal subunit protein uL18</fullName>
    </recommendedName>
</protein>
<comment type="caution">
    <text evidence="8">The sequence shown here is derived from an EMBL/GenBank/DDBJ whole genome shotgun (WGS) entry which is preliminary data.</text>
</comment>
<dbReference type="HAMAP" id="MF_01337_B">
    <property type="entry name" value="Ribosomal_uL18_B"/>
    <property type="match status" value="1"/>
</dbReference>
<evidence type="ECO:0000256" key="2">
    <source>
        <dbReference type="ARBA" id="ARBA00022730"/>
    </source>
</evidence>
<dbReference type="SUPFAM" id="SSF53137">
    <property type="entry name" value="Translational machinery components"/>
    <property type="match status" value="1"/>
</dbReference>
<dbReference type="InterPro" id="IPR004389">
    <property type="entry name" value="Ribosomal_uL18_bac-type"/>
</dbReference>